<feature type="transmembrane region" description="Helical" evidence="17">
    <location>
        <begin position="159"/>
        <end position="179"/>
    </location>
</feature>
<comment type="similarity">
    <text evidence="11">Belongs to the SEDS family. FtsW subfamily.</text>
</comment>
<feature type="transmembrane region" description="Helical" evidence="17">
    <location>
        <begin position="21"/>
        <end position="41"/>
    </location>
</feature>
<evidence type="ECO:0000256" key="8">
    <source>
        <dbReference type="ARBA" id="ARBA00023136"/>
    </source>
</evidence>
<comment type="function">
    <text evidence="16">Peptidoglycan polymerase that is essential for cell division.</text>
</comment>
<dbReference type="PROSITE" id="PS51257">
    <property type="entry name" value="PROKAR_LIPOPROTEIN"/>
    <property type="match status" value="1"/>
</dbReference>
<evidence type="ECO:0000256" key="14">
    <source>
        <dbReference type="ARBA" id="ARBA00044770"/>
    </source>
</evidence>
<dbReference type="RefSeq" id="WP_066129377.1">
    <property type="nucleotide sequence ID" value="NZ_KQ959861.1"/>
</dbReference>
<evidence type="ECO:0000256" key="9">
    <source>
        <dbReference type="ARBA" id="ARBA00032370"/>
    </source>
</evidence>
<accession>A0ABR5TMT3</accession>
<evidence type="ECO:0000256" key="10">
    <source>
        <dbReference type="ARBA" id="ARBA00033270"/>
    </source>
</evidence>
<feature type="transmembrane region" description="Helical" evidence="17">
    <location>
        <begin position="366"/>
        <end position="389"/>
    </location>
</feature>
<evidence type="ECO:0000256" key="7">
    <source>
        <dbReference type="ARBA" id="ARBA00022989"/>
    </source>
</evidence>
<evidence type="ECO:0000256" key="5">
    <source>
        <dbReference type="ARBA" id="ARBA00022960"/>
    </source>
</evidence>
<dbReference type="EMBL" id="LSDB01000008">
    <property type="protein sequence ID" value="KXB58649.1"/>
    <property type="molecule type" value="Genomic_DNA"/>
</dbReference>
<evidence type="ECO:0000256" key="13">
    <source>
        <dbReference type="ARBA" id="ARBA00041418"/>
    </source>
</evidence>
<name>A0ABR5TMT3_9BACL</name>
<keyword evidence="19" id="KW-1185">Reference proteome</keyword>
<dbReference type="PANTHER" id="PTHR30474">
    <property type="entry name" value="CELL CYCLE PROTEIN"/>
    <property type="match status" value="1"/>
</dbReference>
<proteinExistence type="inferred from homology"/>
<evidence type="ECO:0000256" key="4">
    <source>
        <dbReference type="ARBA" id="ARBA00022692"/>
    </source>
</evidence>
<evidence type="ECO:0000256" key="17">
    <source>
        <dbReference type="SAM" id="Phobius"/>
    </source>
</evidence>
<evidence type="ECO:0000256" key="16">
    <source>
        <dbReference type="ARBA" id="ARBA00049966"/>
    </source>
</evidence>
<keyword evidence="4 17" id="KW-0812">Transmembrane</keyword>
<evidence type="ECO:0000256" key="3">
    <source>
        <dbReference type="ARBA" id="ARBA00022679"/>
    </source>
</evidence>
<gene>
    <name evidence="18" type="ORF">HMPREF1871_00415</name>
</gene>
<evidence type="ECO:0000313" key="19">
    <source>
        <dbReference type="Proteomes" id="UP000070467"/>
    </source>
</evidence>
<evidence type="ECO:0000256" key="11">
    <source>
        <dbReference type="ARBA" id="ARBA00038053"/>
    </source>
</evidence>
<keyword evidence="7 17" id="KW-1133">Transmembrane helix</keyword>
<organism evidence="18 19">
    <name type="scientific">Gemelliphila asaccharolytica</name>
    <dbReference type="NCBI Taxonomy" id="502393"/>
    <lineage>
        <taxon>Bacteria</taxon>
        <taxon>Bacillati</taxon>
        <taxon>Bacillota</taxon>
        <taxon>Bacilli</taxon>
        <taxon>Bacillales</taxon>
        <taxon>Gemellaceae</taxon>
        <taxon>Gemelliphila</taxon>
    </lineage>
</organism>
<feature type="transmembrane region" description="Helical" evidence="17">
    <location>
        <begin position="216"/>
        <end position="233"/>
    </location>
</feature>
<evidence type="ECO:0000256" key="6">
    <source>
        <dbReference type="ARBA" id="ARBA00022984"/>
    </source>
</evidence>
<feature type="transmembrane region" description="Helical" evidence="17">
    <location>
        <begin position="335"/>
        <end position="354"/>
    </location>
</feature>
<keyword evidence="8 17" id="KW-0472">Membrane</keyword>
<reference evidence="18 19" key="1">
    <citation type="submission" date="2016-01" db="EMBL/GenBank/DDBJ databases">
        <authorList>
            <person name="Mitreva M."/>
            <person name="Pepin K.H."/>
            <person name="Mihindukulasuriya K.A."/>
            <person name="Fulton R."/>
            <person name="Fronick C."/>
            <person name="O'Laughlin M."/>
            <person name="Miner T."/>
            <person name="Herter B."/>
            <person name="Rosa B.A."/>
            <person name="Cordes M."/>
            <person name="Tomlinson C."/>
            <person name="Wollam A."/>
            <person name="Palsikar V.B."/>
            <person name="Mardis E.R."/>
            <person name="Wilson R.K."/>
        </authorList>
    </citation>
    <scope>NUCLEOTIDE SEQUENCE [LARGE SCALE GENOMIC DNA]</scope>
    <source>
        <strain evidence="18 19">KA00071</strain>
    </source>
</reference>
<evidence type="ECO:0000256" key="12">
    <source>
        <dbReference type="ARBA" id="ARBA00041185"/>
    </source>
</evidence>
<evidence type="ECO:0000256" key="1">
    <source>
        <dbReference type="ARBA" id="ARBA00004141"/>
    </source>
</evidence>
<evidence type="ECO:0000313" key="18">
    <source>
        <dbReference type="EMBL" id="KXB58649.1"/>
    </source>
</evidence>
<dbReference type="EC" id="2.4.99.28" evidence="14"/>
<keyword evidence="5" id="KW-0133">Cell shape</keyword>
<feature type="transmembrane region" description="Helical" evidence="17">
    <location>
        <begin position="67"/>
        <end position="87"/>
    </location>
</feature>
<dbReference type="Proteomes" id="UP000070467">
    <property type="component" value="Unassembled WGS sequence"/>
</dbReference>
<feature type="transmembrane region" description="Helical" evidence="17">
    <location>
        <begin position="185"/>
        <end position="204"/>
    </location>
</feature>
<dbReference type="PANTHER" id="PTHR30474:SF2">
    <property type="entry name" value="PEPTIDOGLYCAN GLYCOSYLTRANSFERASE FTSW-RELATED"/>
    <property type="match status" value="1"/>
</dbReference>
<comment type="subcellular location">
    <subcellularLocation>
        <location evidence="1">Membrane</location>
        <topology evidence="1">Multi-pass membrane protein</topology>
    </subcellularLocation>
</comment>
<comment type="catalytic activity">
    <reaction evidence="15">
        <text>[GlcNAc-(1-&gt;4)-Mur2Ac(oyl-L-Ala-gamma-D-Glu-L-Lys-D-Ala-D-Ala)](n)-di-trans,octa-cis-undecaprenyl diphosphate + beta-D-GlcNAc-(1-&gt;4)-Mur2Ac(oyl-L-Ala-gamma-D-Glu-L-Lys-D-Ala-D-Ala)-di-trans,octa-cis-undecaprenyl diphosphate = [GlcNAc-(1-&gt;4)-Mur2Ac(oyl-L-Ala-gamma-D-Glu-L-Lys-D-Ala-D-Ala)](n+1)-di-trans,octa-cis-undecaprenyl diphosphate + di-trans,octa-cis-undecaprenyl diphosphate + H(+)</text>
        <dbReference type="Rhea" id="RHEA:23708"/>
        <dbReference type="Rhea" id="RHEA-COMP:9602"/>
        <dbReference type="Rhea" id="RHEA-COMP:9603"/>
        <dbReference type="ChEBI" id="CHEBI:15378"/>
        <dbReference type="ChEBI" id="CHEBI:58405"/>
        <dbReference type="ChEBI" id="CHEBI:60033"/>
        <dbReference type="ChEBI" id="CHEBI:78435"/>
        <dbReference type="EC" id="2.4.99.28"/>
    </reaction>
</comment>
<sequence>MNIRKEIKIAIQNKKYKRIDFLVTLSLIVLLIFSCIMVYSASMIGNKYGMFTGGVQVSSNYFFKKQILWAILSLLSYLFFSVIFPYRIFKEKKFYEIFAIFLAILLLLPFLQSSVNGAHSWIRIGGFTFQPSTAAQIFVIAYMALMFESRRKILIRPTSLKNILHIFAIPLFIIFLIFIQNDSGTMLITTTVVFVILLCSNMCFSNILKILKISSISFLVLMFFLLLSSLFSGKSSYRVNRFKTFINPFSGNTISDNHIVNSLISFSNGGVFGRGLGNSIQKLGYLPEAHTDFILAVTAEELGYIGVLFLILLLLIVVLKVIYTGLKSHGTFESLFSLGFASLLLIQIIINIGGVSASLPMTGVPIPFFSFGGSSMFILATTLGVIMNIHSIIKLENNR</sequence>
<dbReference type="InterPro" id="IPR001182">
    <property type="entry name" value="FtsW/RodA"/>
</dbReference>
<evidence type="ECO:0000256" key="15">
    <source>
        <dbReference type="ARBA" id="ARBA00049902"/>
    </source>
</evidence>
<dbReference type="Pfam" id="PF01098">
    <property type="entry name" value="FTSW_RODA_SPOVE"/>
    <property type="match status" value="1"/>
</dbReference>
<keyword evidence="3" id="KW-0808">Transferase</keyword>
<feature type="transmembrane region" description="Helical" evidence="17">
    <location>
        <begin position="124"/>
        <end position="147"/>
    </location>
</feature>
<keyword evidence="2" id="KW-0328">Glycosyltransferase</keyword>
<keyword evidence="6" id="KW-0573">Peptidoglycan synthesis</keyword>
<protein>
    <recommendedName>
        <fullName evidence="12">Probable peptidoglycan glycosyltransferase FtsW</fullName>
        <ecNumber evidence="14">2.4.99.28</ecNumber>
    </recommendedName>
    <alternativeName>
        <fullName evidence="13">Cell division protein FtsW</fullName>
    </alternativeName>
    <alternativeName>
        <fullName evidence="10">Cell wall polymerase</fullName>
    </alternativeName>
    <alternativeName>
        <fullName evidence="9">Peptidoglycan polymerase</fullName>
    </alternativeName>
</protein>
<feature type="transmembrane region" description="Helical" evidence="17">
    <location>
        <begin position="302"/>
        <end position="323"/>
    </location>
</feature>
<evidence type="ECO:0000256" key="2">
    <source>
        <dbReference type="ARBA" id="ARBA00022676"/>
    </source>
</evidence>
<feature type="transmembrane region" description="Helical" evidence="17">
    <location>
        <begin position="94"/>
        <end position="112"/>
    </location>
</feature>
<comment type="caution">
    <text evidence="18">The sequence shown here is derived from an EMBL/GenBank/DDBJ whole genome shotgun (WGS) entry which is preliminary data.</text>
</comment>